<evidence type="ECO:0000256" key="10">
    <source>
        <dbReference type="SAM" id="Phobius"/>
    </source>
</evidence>
<dbReference type="Gene3D" id="1.20.1440.130">
    <property type="entry name" value="VKOR domain"/>
    <property type="match status" value="1"/>
</dbReference>
<evidence type="ECO:0000256" key="4">
    <source>
        <dbReference type="ARBA" id="ARBA00022719"/>
    </source>
</evidence>
<dbReference type="RefSeq" id="WP_379791551.1">
    <property type="nucleotide sequence ID" value="NZ_JBHSQB010000007.1"/>
</dbReference>
<keyword evidence="8" id="KW-1015">Disulfide bond</keyword>
<evidence type="ECO:0000256" key="8">
    <source>
        <dbReference type="ARBA" id="ARBA00023157"/>
    </source>
</evidence>
<feature type="transmembrane region" description="Helical" evidence="10">
    <location>
        <begin position="228"/>
        <end position="249"/>
    </location>
</feature>
<dbReference type="InterPro" id="IPR038354">
    <property type="entry name" value="VKOR_sf"/>
</dbReference>
<accession>A0ABW1PMN0</accession>
<dbReference type="InterPro" id="IPR012932">
    <property type="entry name" value="VKOR"/>
</dbReference>
<dbReference type="InterPro" id="IPR012336">
    <property type="entry name" value="Thioredoxin-like_fold"/>
</dbReference>
<dbReference type="Pfam" id="PF07884">
    <property type="entry name" value="VKOR"/>
    <property type="match status" value="1"/>
</dbReference>
<evidence type="ECO:0000256" key="1">
    <source>
        <dbReference type="ARBA" id="ARBA00004141"/>
    </source>
</evidence>
<comment type="subcellular location">
    <subcellularLocation>
        <location evidence="1">Membrane</location>
        <topology evidence="1">Multi-pass membrane protein</topology>
    </subcellularLocation>
</comment>
<feature type="transmembrane region" description="Helical" evidence="10">
    <location>
        <begin position="142"/>
        <end position="163"/>
    </location>
</feature>
<gene>
    <name evidence="13" type="ORF">ACFPVY_08520</name>
</gene>
<evidence type="ECO:0000256" key="6">
    <source>
        <dbReference type="ARBA" id="ARBA00023002"/>
    </source>
</evidence>
<evidence type="ECO:0000313" key="14">
    <source>
        <dbReference type="Proteomes" id="UP001596287"/>
    </source>
</evidence>
<keyword evidence="3 10" id="KW-0812">Transmembrane</keyword>
<dbReference type="CDD" id="cd02972">
    <property type="entry name" value="DsbA_family"/>
    <property type="match status" value="1"/>
</dbReference>
<comment type="caution">
    <text evidence="13">The sequence shown here is derived from an EMBL/GenBank/DDBJ whole genome shotgun (WGS) entry which is preliminary data.</text>
</comment>
<feature type="transmembrane region" description="Helical" evidence="10">
    <location>
        <begin position="201"/>
        <end position="222"/>
    </location>
</feature>
<sequence>MTQHDDSKILNLVKKNDDKFFYSKGQQFKEINEGNLEKRWNSVVILIEDLEVDNSFKNETNQKWVLPWISSILFFLSISLLNLNIGIKIFSIFPALGMFLSIAAVKSLFGGQSKLINSFCNNNGANDCSEIINSGKWKIFKFINLSDLSIVFFASQLISMYVFMLNGDINNFLFLQKIILIASIPILLLSIYYQKYIERKWCTICLSIIGVTIFEFLYLQLLIENKSFFSFVIIAPYSFIIATTFFAWYKLKDIFVNMKEMQESRIVNFRFMRNYQIFKNTLISTKKIFLPDSPIILGNRNGKTEIAIVTSPFCGHCKNAHEILEKILINNRDKNLKIKIVFNADMESLDHEKRELFRVLLSIYFNDGETLFLEALSNWFKNKDIKNWLDLHKSTYDTEKLDSVYKIQNLWCLDNNVHLTPTIFINGYKYPKAFARENLEYFVYDILEDDF</sequence>
<evidence type="ECO:0000256" key="3">
    <source>
        <dbReference type="ARBA" id="ARBA00022692"/>
    </source>
</evidence>
<evidence type="ECO:0000256" key="2">
    <source>
        <dbReference type="ARBA" id="ARBA00006214"/>
    </source>
</evidence>
<keyword evidence="7 10" id="KW-0472">Membrane</keyword>
<feature type="transmembrane region" description="Helical" evidence="10">
    <location>
        <begin position="64"/>
        <end position="83"/>
    </location>
</feature>
<dbReference type="Gene3D" id="3.40.30.10">
    <property type="entry name" value="Glutaredoxin"/>
    <property type="match status" value="1"/>
</dbReference>
<keyword evidence="5 10" id="KW-1133">Transmembrane helix</keyword>
<keyword evidence="6" id="KW-0560">Oxidoreductase</keyword>
<dbReference type="CDD" id="cd12921">
    <property type="entry name" value="VKOR_4"/>
    <property type="match status" value="1"/>
</dbReference>
<keyword evidence="9" id="KW-0676">Redox-active center</keyword>
<dbReference type="InterPro" id="IPR036249">
    <property type="entry name" value="Thioredoxin-like_sf"/>
</dbReference>
<evidence type="ECO:0000259" key="12">
    <source>
        <dbReference type="Pfam" id="PF13462"/>
    </source>
</evidence>
<keyword evidence="14" id="KW-1185">Reference proteome</keyword>
<evidence type="ECO:0000259" key="11">
    <source>
        <dbReference type="Pfam" id="PF07884"/>
    </source>
</evidence>
<protein>
    <submittedName>
        <fullName evidence="13">Vitamin K epoxide reductase family protein</fullName>
    </submittedName>
</protein>
<evidence type="ECO:0000256" key="5">
    <source>
        <dbReference type="ARBA" id="ARBA00022989"/>
    </source>
</evidence>
<dbReference type="Proteomes" id="UP001596287">
    <property type="component" value="Unassembled WGS sequence"/>
</dbReference>
<keyword evidence="4" id="KW-0874">Quinone</keyword>
<feature type="transmembrane region" description="Helical" evidence="10">
    <location>
        <begin position="169"/>
        <end position="189"/>
    </location>
</feature>
<proteinExistence type="inferred from homology"/>
<feature type="domain" description="Vitamin K epoxide reductase" evidence="11">
    <location>
        <begin position="95"/>
        <end position="218"/>
    </location>
</feature>
<organism evidence="13 14">
    <name type="scientific">Flavobacterium qiangtangense</name>
    <dbReference type="NCBI Taxonomy" id="1442595"/>
    <lineage>
        <taxon>Bacteria</taxon>
        <taxon>Pseudomonadati</taxon>
        <taxon>Bacteroidota</taxon>
        <taxon>Flavobacteriia</taxon>
        <taxon>Flavobacteriales</taxon>
        <taxon>Flavobacteriaceae</taxon>
        <taxon>Flavobacterium</taxon>
    </lineage>
</organism>
<evidence type="ECO:0000313" key="13">
    <source>
        <dbReference type="EMBL" id="MFC6096690.1"/>
    </source>
</evidence>
<dbReference type="Pfam" id="PF13462">
    <property type="entry name" value="Thioredoxin_4"/>
    <property type="match status" value="1"/>
</dbReference>
<dbReference type="SUPFAM" id="SSF52833">
    <property type="entry name" value="Thioredoxin-like"/>
    <property type="match status" value="1"/>
</dbReference>
<name>A0ABW1PMN0_9FLAO</name>
<comment type="similarity">
    <text evidence="2">Belongs to the VKOR family.</text>
</comment>
<feature type="transmembrane region" description="Helical" evidence="10">
    <location>
        <begin position="89"/>
        <end position="109"/>
    </location>
</feature>
<evidence type="ECO:0000256" key="9">
    <source>
        <dbReference type="ARBA" id="ARBA00023284"/>
    </source>
</evidence>
<feature type="domain" description="Thioredoxin-like fold" evidence="12">
    <location>
        <begin position="294"/>
        <end position="441"/>
    </location>
</feature>
<dbReference type="EMBL" id="JBHSQB010000007">
    <property type="protein sequence ID" value="MFC6096690.1"/>
    <property type="molecule type" value="Genomic_DNA"/>
</dbReference>
<reference evidence="14" key="1">
    <citation type="journal article" date="2019" name="Int. J. Syst. Evol. Microbiol.">
        <title>The Global Catalogue of Microorganisms (GCM) 10K type strain sequencing project: providing services to taxonomists for standard genome sequencing and annotation.</title>
        <authorList>
            <consortium name="The Broad Institute Genomics Platform"/>
            <consortium name="The Broad Institute Genome Sequencing Center for Infectious Disease"/>
            <person name="Wu L."/>
            <person name="Ma J."/>
        </authorList>
    </citation>
    <scope>NUCLEOTIDE SEQUENCE [LARGE SCALE GENOMIC DNA]</scope>
    <source>
        <strain evidence="14">CCUG 49679</strain>
    </source>
</reference>
<evidence type="ECO:0000256" key="7">
    <source>
        <dbReference type="ARBA" id="ARBA00023136"/>
    </source>
</evidence>